<reference evidence="2 3" key="1">
    <citation type="submission" date="2020-04" db="EMBL/GenBank/DDBJ databases">
        <authorList>
            <person name="Doyle D.A."/>
        </authorList>
    </citation>
    <scope>NUCLEOTIDE SEQUENCE [LARGE SCALE GENOMIC DNA]</scope>
    <source>
        <strain evidence="2 3">P21</strain>
    </source>
</reference>
<dbReference type="EMBL" id="JABBNI010000036">
    <property type="protein sequence ID" value="NMM64189.1"/>
    <property type="molecule type" value="Genomic_DNA"/>
</dbReference>
<evidence type="ECO:0000313" key="2">
    <source>
        <dbReference type="EMBL" id="NMM64189.1"/>
    </source>
</evidence>
<keyword evidence="3" id="KW-1185">Reference proteome</keyword>
<feature type="transmembrane region" description="Helical" evidence="1">
    <location>
        <begin position="43"/>
        <end position="64"/>
    </location>
</feature>
<proteinExistence type="predicted"/>
<accession>A0A7Y0EIN6</accession>
<dbReference type="Proteomes" id="UP000537131">
    <property type="component" value="Unassembled WGS sequence"/>
</dbReference>
<dbReference type="RefSeq" id="WP_169298790.1">
    <property type="nucleotide sequence ID" value="NZ_JABBNI010000036.1"/>
</dbReference>
<reference evidence="2 3" key="2">
    <citation type="submission" date="2020-06" db="EMBL/GenBank/DDBJ databases">
        <title>Complete Genome Sequence of Clostridium muelleri sp. nov. P21T, an Acid-Alcohol Producing Acetogen Isolated from Old Hay.</title>
        <authorList>
            <person name="Duncan K.E."/>
            <person name="Tanner R.S."/>
        </authorList>
    </citation>
    <scope>NUCLEOTIDE SEQUENCE [LARGE SCALE GENOMIC DNA]</scope>
    <source>
        <strain evidence="2 3">P21</strain>
    </source>
</reference>
<sequence>MFKKVIISILYAFLISVFFILAIGPILDFIFHYSREAITSYFYIGDSLLVATIFTIILCTLIIIEKCGKSD</sequence>
<dbReference type="AlphaFoldDB" id="A0A7Y0EIN6"/>
<feature type="transmembrane region" description="Helical" evidence="1">
    <location>
        <begin position="6"/>
        <end position="31"/>
    </location>
</feature>
<name>A0A7Y0EIN6_9CLOT</name>
<evidence type="ECO:0000313" key="3">
    <source>
        <dbReference type="Proteomes" id="UP000537131"/>
    </source>
</evidence>
<evidence type="ECO:0000256" key="1">
    <source>
        <dbReference type="SAM" id="Phobius"/>
    </source>
</evidence>
<keyword evidence="1" id="KW-1133">Transmembrane helix</keyword>
<protein>
    <submittedName>
        <fullName evidence="2">Uncharacterized protein</fullName>
    </submittedName>
</protein>
<comment type="caution">
    <text evidence="2">The sequence shown here is derived from an EMBL/GenBank/DDBJ whole genome shotgun (WGS) entry which is preliminary data.</text>
</comment>
<gene>
    <name evidence="2" type="ORF">HBE96_16305</name>
</gene>
<keyword evidence="1" id="KW-0472">Membrane</keyword>
<organism evidence="2 3">
    <name type="scientific">Clostridium muellerianum</name>
    <dbReference type="NCBI Taxonomy" id="2716538"/>
    <lineage>
        <taxon>Bacteria</taxon>
        <taxon>Bacillati</taxon>
        <taxon>Bacillota</taxon>
        <taxon>Clostridia</taxon>
        <taxon>Eubacteriales</taxon>
        <taxon>Clostridiaceae</taxon>
        <taxon>Clostridium</taxon>
    </lineage>
</organism>
<keyword evidence="1" id="KW-0812">Transmembrane</keyword>